<dbReference type="AlphaFoldDB" id="A0A9W9Z9A2"/>
<name>A0A9W9Z9A2_9CNID</name>
<reference evidence="1" key="1">
    <citation type="submission" date="2023-01" db="EMBL/GenBank/DDBJ databases">
        <title>Genome assembly of the deep-sea coral Lophelia pertusa.</title>
        <authorList>
            <person name="Herrera S."/>
            <person name="Cordes E."/>
        </authorList>
    </citation>
    <scope>NUCLEOTIDE SEQUENCE</scope>
    <source>
        <strain evidence="1">USNM1676648</strain>
        <tissue evidence="1">Polyp</tissue>
    </source>
</reference>
<dbReference type="OrthoDB" id="5990486at2759"/>
<dbReference type="EMBL" id="MU826383">
    <property type="protein sequence ID" value="KAJ7377140.1"/>
    <property type="molecule type" value="Genomic_DNA"/>
</dbReference>
<proteinExistence type="predicted"/>
<evidence type="ECO:0000313" key="2">
    <source>
        <dbReference type="Proteomes" id="UP001163046"/>
    </source>
</evidence>
<keyword evidence="2" id="KW-1185">Reference proteome</keyword>
<sequence>MNAKAIQIFRNLKDVAEKHRESIASIFGHLSCEENSEVQDILGEIADMVAQEKGVGKAVKVILSDEIFQKFVESMTVPDWVLLYFKLSARLPDEAWQMLLNLTRLGNTGKCADVPLLLSKNKIKAVRRVFFKVIKDTFCVNSLPDPLIGSQVNLASVIIWIIREQRLHQWTRILLN</sequence>
<organism evidence="1 2">
    <name type="scientific">Desmophyllum pertusum</name>
    <dbReference type="NCBI Taxonomy" id="174260"/>
    <lineage>
        <taxon>Eukaryota</taxon>
        <taxon>Metazoa</taxon>
        <taxon>Cnidaria</taxon>
        <taxon>Anthozoa</taxon>
        <taxon>Hexacorallia</taxon>
        <taxon>Scleractinia</taxon>
        <taxon>Caryophylliina</taxon>
        <taxon>Caryophylliidae</taxon>
        <taxon>Desmophyllum</taxon>
    </lineage>
</organism>
<accession>A0A9W9Z9A2</accession>
<dbReference type="Proteomes" id="UP001163046">
    <property type="component" value="Unassembled WGS sequence"/>
</dbReference>
<gene>
    <name evidence="1" type="ORF">OS493_030735</name>
</gene>
<protein>
    <submittedName>
        <fullName evidence="1">Uncharacterized protein</fullName>
    </submittedName>
</protein>
<evidence type="ECO:0000313" key="1">
    <source>
        <dbReference type="EMBL" id="KAJ7377140.1"/>
    </source>
</evidence>
<comment type="caution">
    <text evidence="1">The sequence shown here is derived from an EMBL/GenBank/DDBJ whole genome shotgun (WGS) entry which is preliminary data.</text>
</comment>